<accession>A0A2N5UJR7</accession>
<evidence type="ECO:0000256" key="3">
    <source>
        <dbReference type="ARBA" id="ARBA00004990"/>
    </source>
</evidence>
<evidence type="ECO:0000256" key="8">
    <source>
        <dbReference type="ARBA" id="ARBA00022598"/>
    </source>
</evidence>
<keyword evidence="8" id="KW-0436">Ligase</keyword>
<evidence type="ECO:0000256" key="14">
    <source>
        <dbReference type="ARBA" id="ARBA00029902"/>
    </source>
</evidence>
<dbReference type="UniPathway" id="UPA00028">
    <property type="reaction ID" value="UER00005"/>
</dbReference>
<keyword evidence="13" id="KW-1015">Disulfide bond</keyword>
<evidence type="ECO:0000256" key="10">
    <source>
        <dbReference type="ARBA" id="ARBA00022741"/>
    </source>
</evidence>
<dbReference type="InterPro" id="IPR036549">
    <property type="entry name" value="CX6/COA6-like_sf"/>
</dbReference>
<evidence type="ECO:0000313" key="19">
    <source>
        <dbReference type="EMBL" id="PLW37993.1"/>
    </source>
</evidence>
<evidence type="ECO:0000256" key="13">
    <source>
        <dbReference type="ARBA" id="ARBA00023157"/>
    </source>
</evidence>
<dbReference type="STRING" id="200324.A0A2N5UJR7"/>
<evidence type="ECO:0000256" key="16">
    <source>
        <dbReference type="ARBA" id="ARBA00048258"/>
    </source>
</evidence>
<keyword evidence="9" id="KW-0566">Pantothenate biosynthesis</keyword>
<dbReference type="Gene3D" id="1.10.10.140">
    <property type="entry name" value="Cytochrome c oxidase, subunit VIb"/>
    <property type="match status" value="1"/>
</dbReference>
<dbReference type="FunFam" id="1.10.10.140:FF:000001">
    <property type="entry name" value="Cytochrome c oxidase subunit 6B1"/>
    <property type="match status" value="1"/>
</dbReference>
<organism evidence="19 20">
    <name type="scientific">Puccinia coronata f. sp. avenae</name>
    <dbReference type="NCBI Taxonomy" id="200324"/>
    <lineage>
        <taxon>Eukaryota</taxon>
        <taxon>Fungi</taxon>
        <taxon>Dikarya</taxon>
        <taxon>Basidiomycota</taxon>
        <taxon>Pucciniomycotina</taxon>
        <taxon>Pucciniomycetes</taxon>
        <taxon>Pucciniales</taxon>
        <taxon>Pucciniaceae</taxon>
        <taxon>Puccinia</taxon>
    </lineage>
</organism>
<dbReference type="GO" id="GO:0004592">
    <property type="term" value="F:pantoate-beta-alanine ligase activity"/>
    <property type="evidence" value="ECO:0007669"/>
    <property type="project" value="UniProtKB-EC"/>
</dbReference>
<evidence type="ECO:0000313" key="20">
    <source>
        <dbReference type="Proteomes" id="UP000235388"/>
    </source>
</evidence>
<dbReference type="CDD" id="cd00926">
    <property type="entry name" value="Cyt_c_Oxidase_VIb"/>
    <property type="match status" value="1"/>
</dbReference>
<dbReference type="Pfam" id="PF02569">
    <property type="entry name" value="Pantoate_ligase"/>
    <property type="match status" value="1"/>
</dbReference>
<dbReference type="Pfam" id="PF02297">
    <property type="entry name" value="COX6B"/>
    <property type="match status" value="1"/>
</dbReference>
<evidence type="ECO:0000256" key="4">
    <source>
        <dbReference type="ARBA" id="ARBA00006425"/>
    </source>
</evidence>
<dbReference type="Proteomes" id="UP000235388">
    <property type="component" value="Unassembled WGS sequence"/>
</dbReference>
<comment type="pathway">
    <text evidence="3">Cofactor biosynthesis; (R)-pantothenate biosynthesis; (R)-pantothenate from (R)-pantoate and beta-alanine: step 1/1.</text>
</comment>
<evidence type="ECO:0000256" key="2">
    <source>
        <dbReference type="ARBA" id="ARBA00004673"/>
    </source>
</evidence>
<comment type="subcellular location">
    <subcellularLocation>
        <location evidence="1">Mitochondrion</location>
    </subcellularLocation>
</comment>
<reference evidence="19 20" key="1">
    <citation type="submission" date="2017-11" db="EMBL/GenBank/DDBJ databases">
        <title>De novo assembly and phasing of dikaryotic genomes from two isolates of Puccinia coronata f. sp. avenae, the causal agent of oat crown rust.</title>
        <authorList>
            <person name="Miller M.E."/>
            <person name="Zhang Y."/>
            <person name="Omidvar V."/>
            <person name="Sperschneider J."/>
            <person name="Schwessinger B."/>
            <person name="Raley C."/>
            <person name="Palmer J.M."/>
            <person name="Garnica D."/>
            <person name="Upadhyaya N."/>
            <person name="Rathjen J."/>
            <person name="Taylor J.M."/>
            <person name="Park R.F."/>
            <person name="Dodds P.N."/>
            <person name="Hirsch C.D."/>
            <person name="Kianian S.F."/>
            <person name="Figueroa M."/>
        </authorList>
    </citation>
    <scope>NUCLEOTIDE SEQUENCE [LARGE SCALE GENOMIC DNA]</scope>
    <source>
        <strain evidence="19">12NC29</strain>
    </source>
</reference>
<comment type="similarity">
    <text evidence="4">Belongs to the cytochrome c oxidase subunit 6B family.</text>
</comment>
<dbReference type="EC" id="6.3.2.1" evidence="6"/>
<keyword evidence="11" id="KW-0067">ATP-binding</keyword>
<dbReference type="GO" id="GO:0016020">
    <property type="term" value="C:membrane"/>
    <property type="evidence" value="ECO:0007669"/>
    <property type="project" value="UniProtKB-ARBA"/>
</dbReference>
<name>A0A2N5UJR7_9BASI</name>
<comment type="catalytic activity">
    <reaction evidence="16">
        <text>(R)-pantoate + beta-alanine + ATP = (R)-pantothenate + AMP + diphosphate + H(+)</text>
        <dbReference type="Rhea" id="RHEA:10912"/>
        <dbReference type="ChEBI" id="CHEBI:15378"/>
        <dbReference type="ChEBI" id="CHEBI:15980"/>
        <dbReference type="ChEBI" id="CHEBI:29032"/>
        <dbReference type="ChEBI" id="CHEBI:30616"/>
        <dbReference type="ChEBI" id="CHEBI:33019"/>
        <dbReference type="ChEBI" id="CHEBI:57966"/>
        <dbReference type="ChEBI" id="CHEBI:456215"/>
        <dbReference type="EC" id="6.3.2.1"/>
    </reaction>
</comment>
<dbReference type="OrthoDB" id="2020436at2759"/>
<dbReference type="GO" id="GO:0015940">
    <property type="term" value="P:pantothenate biosynthetic process"/>
    <property type="evidence" value="ECO:0007669"/>
    <property type="project" value="UniProtKB-UniPathway"/>
</dbReference>
<dbReference type="InterPro" id="IPR014729">
    <property type="entry name" value="Rossmann-like_a/b/a_fold"/>
</dbReference>
<dbReference type="GO" id="GO:0005739">
    <property type="term" value="C:mitochondrion"/>
    <property type="evidence" value="ECO:0007669"/>
    <property type="project" value="UniProtKB-SubCell"/>
</dbReference>
<keyword evidence="12" id="KW-0496">Mitochondrion</keyword>
<dbReference type="PANTHER" id="PTHR21299:SF1">
    <property type="entry name" value="PANTOATE--BETA-ALANINE LIGASE"/>
    <property type="match status" value="1"/>
</dbReference>
<dbReference type="EMBL" id="PGCJ01000214">
    <property type="protein sequence ID" value="PLW37993.1"/>
    <property type="molecule type" value="Genomic_DNA"/>
</dbReference>
<comment type="pathway">
    <text evidence="2">Energy metabolism; oxidative phosphorylation.</text>
</comment>
<dbReference type="AlphaFoldDB" id="A0A2N5UJR7"/>
<evidence type="ECO:0000256" key="1">
    <source>
        <dbReference type="ARBA" id="ARBA00004173"/>
    </source>
</evidence>
<comment type="caution">
    <text evidence="19">The sequence shown here is derived from an EMBL/GenBank/DDBJ whole genome shotgun (WGS) entry which is preliminary data.</text>
</comment>
<dbReference type="PROSITE" id="PS51808">
    <property type="entry name" value="CHCH"/>
    <property type="match status" value="1"/>
</dbReference>
<dbReference type="SUPFAM" id="SSF52374">
    <property type="entry name" value="Nucleotidylyl transferase"/>
    <property type="match status" value="1"/>
</dbReference>
<comment type="similarity">
    <text evidence="5">Belongs to the pantothenate synthetase family.</text>
</comment>
<dbReference type="SUPFAM" id="SSF47694">
    <property type="entry name" value="Cytochrome c oxidase subunit h"/>
    <property type="match status" value="1"/>
</dbReference>
<dbReference type="InterPro" id="IPR042176">
    <property type="entry name" value="Pantoate_ligase_C"/>
</dbReference>
<gene>
    <name evidence="19" type="ORF">PCANC_21320</name>
</gene>
<dbReference type="PANTHER" id="PTHR21299">
    <property type="entry name" value="CYTIDYLATE KINASE/PANTOATE-BETA-ALANINE LIGASE"/>
    <property type="match status" value="1"/>
</dbReference>
<dbReference type="InterPro" id="IPR048280">
    <property type="entry name" value="COX6B-like"/>
</dbReference>
<sequence length="452" mass="49771">MSSSEAADNQNTEGEEVKQTFILQTAGFDARFPNTNQTKHCWQAYVDHHKCKNLYGSENDACRQFYRTYNSLCPNRWIARWDEQREAGKFPVSLAKGSVLCRVTSSSSRVQPAFRRRRPSMPSHPSAAFSILRTVDEVRQWRATLADPSSLGFVRRWALRATEDLAHYPSTLDSDLEHLAALEVSPGSLGIPHDGFDGRSVASPDPQKNAPQLLTKNVAEQEALRQVSAVFLPSNDILYPSGISTKTEDQRGAFVTVHGLSEQLEGARRPGFFRGVATVVLKLFLIVEPSIAFFGQKDLQQCLLVRQLCKDMHVSRPRAIVATPTVRDPGTGLALSSRNAYLSTPETLAAKALFEFLNRSAQSVLASGRTPSLEHLAQSFTPPLESFALDFISLNHPVTFADIPAGTALEPTSPLAISGAMLVHCSSSRVVRLIDNIVLNHDLNCDISYPPS</sequence>
<keyword evidence="10" id="KW-0547">Nucleotide-binding</keyword>
<evidence type="ECO:0000256" key="9">
    <source>
        <dbReference type="ARBA" id="ARBA00022655"/>
    </source>
</evidence>
<evidence type="ECO:0000256" key="18">
    <source>
        <dbReference type="ARBA" id="ARBA00082359"/>
    </source>
</evidence>
<evidence type="ECO:0000256" key="11">
    <source>
        <dbReference type="ARBA" id="ARBA00022840"/>
    </source>
</evidence>
<dbReference type="InterPro" id="IPR003721">
    <property type="entry name" value="Pantoate_ligase"/>
</dbReference>
<evidence type="ECO:0000256" key="17">
    <source>
        <dbReference type="ARBA" id="ARBA00074891"/>
    </source>
</evidence>
<dbReference type="Gene3D" id="3.30.1300.10">
    <property type="entry name" value="Pantoate-beta-alanine ligase, C-terminal domain"/>
    <property type="match status" value="1"/>
</dbReference>
<evidence type="ECO:0000256" key="5">
    <source>
        <dbReference type="ARBA" id="ARBA00009256"/>
    </source>
</evidence>
<evidence type="ECO:0000256" key="6">
    <source>
        <dbReference type="ARBA" id="ARBA00012219"/>
    </source>
</evidence>
<proteinExistence type="inferred from homology"/>
<keyword evidence="20" id="KW-1185">Reference proteome</keyword>
<evidence type="ECO:0000256" key="12">
    <source>
        <dbReference type="ARBA" id="ARBA00023128"/>
    </source>
</evidence>
<evidence type="ECO:0000256" key="7">
    <source>
        <dbReference type="ARBA" id="ARBA00015647"/>
    </source>
</evidence>
<protein>
    <recommendedName>
        <fullName evidence="17">Cytochrome c oxidase subunit 12, mitochondrial</fullName>
        <ecNumber evidence="6">6.3.2.1</ecNumber>
    </recommendedName>
    <alternativeName>
        <fullName evidence="18">Cytochrome c oxidase polypeptide VIb</fullName>
    </alternativeName>
    <alternativeName>
        <fullName evidence="7">Pantoate--beta-alanine ligase</fullName>
    </alternativeName>
    <alternativeName>
        <fullName evidence="15">Pantoate-activating enzyme</fullName>
    </alternativeName>
    <alternativeName>
        <fullName evidence="14">Pantothenate synthetase</fullName>
    </alternativeName>
</protein>
<evidence type="ECO:0000256" key="15">
    <source>
        <dbReference type="ARBA" id="ARBA00032806"/>
    </source>
</evidence>
<dbReference type="GO" id="GO:0005524">
    <property type="term" value="F:ATP binding"/>
    <property type="evidence" value="ECO:0007669"/>
    <property type="project" value="UniProtKB-KW"/>
</dbReference>
<dbReference type="GO" id="GO:0006123">
    <property type="term" value="P:mitochondrial electron transport, cytochrome c to oxygen"/>
    <property type="evidence" value="ECO:0007669"/>
    <property type="project" value="UniProtKB-ARBA"/>
</dbReference>
<dbReference type="Gene3D" id="3.40.50.620">
    <property type="entry name" value="HUPs"/>
    <property type="match status" value="1"/>
</dbReference>